<feature type="transmembrane region" description="Helical" evidence="1">
    <location>
        <begin position="60"/>
        <end position="80"/>
    </location>
</feature>
<keyword evidence="1" id="KW-0812">Transmembrane</keyword>
<proteinExistence type="predicted"/>
<feature type="transmembrane region" description="Helical" evidence="1">
    <location>
        <begin position="134"/>
        <end position="159"/>
    </location>
</feature>
<gene>
    <name evidence="2" type="ORF">NCTC10918_02100</name>
</gene>
<dbReference type="EMBL" id="LR134521">
    <property type="protein sequence ID" value="VEJ30808.1"/>
    <property type="molecule type" value="Genomic_DNA"/>
</dbReference>
<name>A0A448UXX4_9MICC</name>
<dbReference type="Proteomes" id="UP000270988">
    <property type="component" value="Chromosome"/>
</dbReference>
<keyword evidence="1" id="KW-1133">Transmembrane helix</keyword>
<organism evidence="2 3">
    <name type="scientific">Rothia dentocariosa</name>
    <dbReference type="NCBI Taxonomy" id="2047"/>
    <lineage>
        <taxon>Bacteria</taxon>
        <taxon>Bacillati</taxon>
        <taxon>Actinomycetota</taxon>
        <taxon>Actinomycetes</taxon>
        <taxon>Micrococcales</taxon>
        <taxon>Micrococcaceae</taxon>
        <taxon>Rothia</taxon>
    </lineage>
</organism>
<feature type="transmembrane region" description="Helical" evidence="1">
    <location>
        <begin position="101"/>
        <end position="122"/>
    </location>
</feature>
<evidence type="ECO:0000313" key="3">
    <source>
        <dbReference type="Proteomes" id="UP000270988"/>
    </source>
</evidence>
<evidence type="ECO:0000256" key="1">
    <source>
        <dbReference type="SAM" id="Phobius"/>
    </source>
</evidence>
<accession>A0A448UXX4</accession>
<protein>
    <submittedName>
        <fullName evidence="2">Uncharacterized protein</fullName>
    </submittedName>
</protein>
<sequence>MTIDENLPKPEHGTIQAQDVHEIEKESAADSTEEQNSFPPALIAVQITRTLIEAILAIPWIPGALVLFFFSWPFGLHFVLQAVAWSRTKKETRIAWVIGTNLYSLLIVSPYGAICATLFVQLASDSAPGLEGQALPWVLIPPASEAVISIIMIVAMSVIKRNSPDDFQDKGVTVSKPRIYDDALHGSQGRVHELGDESESLKKHHEDPIVEVPWQHVNVRSQKKDKGEHHEHR</sequence>
<dbReference type="AlphaFoldDB" id="A0A448UXX4"/>
<reference evidence="2 3" key="1">
    <citation type="submission" date="2018-12" db="EMBL/GenBank/DDBJ databases">
        <authorList>
            <consortium name="Pathogen Informatics"/>
        </authorList>
    </citation>
    <scope>NUCLEOTIDE SEQUENCE [LARGE SCALE GENOMIC DNA]</scope>
    <source>
        <strain evidence="2 3">NCTC10918</strain>
    </source>
</reference>
<keyword evidence="1" id="KW-0472">Membrane</keyword>
<evidence type="ECO:0000313" key="2">
    <source>
        <dbReference type="EMBL" id="VEJ30808.1"/>
    </source>
</evidence>